<evidence type="ECO:0000313" key="2">
    <source>
        <dbReference type="Proteomes" id="UP001466331"/>
    </source>
</evidence>
<evidence type="ECO:0000313" key="1">
    <source>
        <dbReference type="EMBL" id="MEM5948987.1"/>
    </source>
</evidence>
<comment type="caution">
    <text evidence="1">The sequence shown here is derived from an EMBL/GenBank/DDBJ whole genome shotgun (WGS) entry which is preliminary data.</text>
</comment>
<keyword evidence="2" id="KW-1185">Reference proteome</keyword>
<dbReference type="EMBL" id="JBCHKQ010000022">
    <property type="protein sequence ID" value="MEM5948987.1"/>
    <property type="molecule type" value="Genomic_DNA"/>
</dbReference>
<gene>
    <name evidence="1" type="ORF">WKV44_10610</name>
</gene>
<protein>
    <submittedName>
        <fullName evidence="1">Uncharacterized protein</fullName>
    </submittedName>
</protein>
<reference evidence="1 2" key="1">
    <citation type="submission" date="2024-03" db="EMBL/GenBank/DDBJ databases">
        <title>Ignisphaera cupida sp. nov., a hyperthermophilic hydrolytic archaeon from a hot spring of Kamchatka, and proposal of Ignisphaeraceae fam. nov.</title>
        <authorList>
            <person name="Podosokorskaya O.A."/>
            <person name="Elcheninov A.G."/>
            <person name="Maltseva A.I."/>
            <person name="Zayulina K.S."/>
            <person name="Novikov A."/>
            <person name="Merkel A.Y."/>
        </authorList>
    </citation>
    <scope>NUCLEOTIDE SEQUENCE [LARGE SCALE GENOMIC DNA]</scope>
    <source>
        <strain evidence="1 2">38H-sp</strain>
    </source>
</reference>
<dbReference type="Proteomes" id="UP001466331">
    <property type="component" value="Unassembled WGS sequence"/>
</dbReference>
<name>A0ABU9UE84_9SPIR</name>
<accession>A0ABU9UE84</accession>
<dbReference type="RefSeq" id="WP_420070436.1">
    <property type="nucleotide sequence ID" value="NZ_JBCHKQ010000022.1"/>
</dbReference>
<sequence>MNDDSIKYISKMIELIDSYRRGAISLIDMHYNIEALFELIEDIDKSDSFKIIFHKYWDHIEEIIAIGQVDEYLDIINNKILLNFKRELNSIIIDDELI</sequence>
<organism evidence="1 2">
    <name type="scientific">Rarispira pelagica</name>
    <dbReference type="NCBI Taxonomy" id="3141764"/>
    <lineage>
        <taxon>Bacteria</taxon>
        <taxon>Pseudomonadati</taxon>
        <taxon>Spirochaetota</taxon>
        <taxon>Spirochaetia</taxon>
        <taxon>Winmispirales</taxon>
        <taxon>Winmispiraceae</taxon>
        <taxon>Rarispira</taxon>
    </lineage>
</organism>
<proteinExistence type="predicted"/>